<proteinExistence type="predicted"/>
<dbReference type="Proteomes" id="UP001198190">
    <property type="component" value="Unassembled WGS sequence"/>
</dbReference>
<comment type="caution">
    <text evidence="2">The sequence shown here is derived from an EMBL/GenBank/DDBJ whole genome shotgun (WGS) entry which is preliminary data.</text>
</comment>
<accession>A0AAW4U6X5</accession>
<feature type="coiled-coil region" evidence="1">
    <location>
        <begin position="189"/>
        <end position="237"/>
    </location>
</feature>
<dbReference type="AlphaFoldDB" id="A0AAW4U6X5"/>
<protein>
    <submittedName>
        <fullName evidence="2">DUF2213 domain-containing protein</fullName>
    </submittedName>
</protein>
<dbReference type="RefSeq" id="WP_225091665.1">
    <property type="nucleotide sequence ID" value="NZ_BSQS01000024.1"/>
</dbReference>
<evidence type="ECO:0000313" key="2">
    <source>
        <dbReference type="EMBL" id="MCB6828359.1"/>
    </source>
</evidence>
<keyword evidence="1" id="KW-0175">Coiled coil</keyword>
<organism evidence="2 3">
    <name type="scientific">Megamonas funiformis</name>
    <dbReference type="NCBI Taxonomy" id="437897"/>
    <lineage>
        <taxon>Bacteria</taxon>
        <taxon>Bacillati</taxon>
        <taxon>Bacillota</taxon>
        <taxon>Negativicutes</taxon>
        <taxon>Selenomonadales</taxon>
        <taxon>Selenomonadaceae</taxon>
        <taxon>Megamonas</taxon>
    </lineage>
</organism>
<dbReference type="PIRSF" id="PIRSF029215">
    <property type="entry name" value="UCP029215"/>
    <property type="match status" value="1"/>
</dbReference>
<dbReference type="InterPro" id="IPR016913">
    <property type="entry name" value="UCP029215"/>
</dbReference>
<evidence type="ECO:0000256" key="1">
    <source>
        <dbReference type="SAM" id="Coils"/>
    </source>
</evidence>
<reference evidence="2" key="1">
    <citation type="submission" date="2021-10" db="EMBL/GenBank/DDBJ databases">
        <title>Collection of gut derived symbiotic bacterial strains cultured from healthy donors.</title>
        <authorList>
            <person name="Lin H."/>
            <person name="Littmann E."/>
            <person name="Claire K."/>
            <person name="Pamer E."/>
        </authorList>
    </citation>
    <scope>NUCLEOTIDE SEQUENCE</scope>
    <source>
        <strain evidence="2">MSK.7.16</strain>
    </source>
</reference>
<gene>
    <name evidence="2" type="ORF">LIY65_06580</name>
</gene>
<name>A0AAW4U6X5_9FIRM</name>
<dbReference type="EMBL" id="JAJCGD010000014">
    <property type="protein sequence ID" value="MCB6828359.1"/>
    <property type="molecule type" value="Genomic_DNA"/>
</dbReference>
<evidence type="ECO:0000313" key="3">
    <source>
        <dbReference type="Proteomes" id="UP001198190"/>
    </source>
</evidence>
<dbReference type="Pfam" id="PF09979">
    <property type="entry name" value="DUF2213"/>
    <property type="match status" value="1"/>
</dbReference>
<sequence>MQRYDRFTFKATKTDEGFIIDKPIIGRTGILRYQNADGSERIEYRPPEEAFNADSLASIKGKPITLGHVAMVNNKNSKSIPILGTVISGGEQDGDNIRADITLYNLDTPHRELSCGYTLDLDETPGITPDGKHYDAIQRNIRYNHLAVVQKGRAGNARLNMDGDQIIESEDKKHMAKVRLDNGLEYECAEEVKIELETLKANKTKEKANFDALQGKYDAMKVKVDKLEKDLADEKANKSINFDEAVKERVKMLDIAKQYNLDKIDTLSNKDIKIAVIKKVNEDLNIDNKSEEYIDGMFDVCSEQQINIDSASASKRRIINGDNDNKMNFDDFDYIKKMEELKQAEANAYKGEQ</sequence>